<evidence type="ECO:0000313" key="1">
    <source>
        <dbReference type="EMBL" id="CAF4316828.1"/>
    </source>
</evidence>
<proteinExistence type="predicted"/>
<accession>A0A820IYD3</accession>
<protein>
    <submittedName>
        <fullName evidence="1">Uncharacterized protein</fullName>
    </submittedName>
</protein>
<organism evidence="1 2">
    <name type="scientific">Adineta steineri</name>
    <dbReference type="NCBI Taxonomy" id="433720"/>
    <lineage>
        <taxon>Eukaryota</taxon>
        <taxon>Metazoa</taxon>
        <taxon>Spiralia</taxon>
        <taxon>Gnathifera</taxon>
        <taxon>Rotifera</taxon>
        <taxon>Eurotatoria</taxon>
        <taxon>Bdelloidea</taxon>
        <taxon>Adinetida</taxon>
        <taxon>Adinetidae</taxon>
        <taxon>Adineta</taxon>
    </lineage>
</organism>
<reference evidence="1" key="1">
    <citation type="submission" date="2021-02" db="EMBL/GenBank/DDBJ databases">
        <authorList>
            <person name="Nowell W R."/>
        </authorList>
    </citation>
    <scope>NUCLEOTIDE SEQUENCE</scope>
</reference>
<dbReference type="AlphaFoldDB" id="A0A820IYD3"/>
<evidence type="ECO:0000313" key="2">
    <source>
        <dbReference type="Proteomes" id="UP000663868"/>
    </source>
</evidence>
<dbReference type="Proteomes" id="UP000663868">
    <property type="component" value="Unassembled WGS sequence"/>
</dbReference>
<comment type="caution">
    <text evidence="1">The sequence shown here is derived from an EMBL/GenBank/DDBJ whole genome shotgun (WGS) entry which is preliminary data.</text>
</comment>
<gene>
    <name evidence="1" type="ORF">KXQ929_LOCUS46401</name>
</gene>
<name>A0A820IYD3_9BILA</name>
<dbReference type="EMBL" id="CAJOBB010015440">
    <property type="protein sequence ID" value="CAF4316828.1"/>
    <property type="molecule type" value="Genomic_DNA"/>
</dbReference>
<sequence length="67" mass="8057">MQEQEIPNIIDHSTFYLDYRPYIRQICQNEKTRADELNSNRRLRHNLSFRGCSLQWPDFEILSAGID</sequence>